<dbReference type="InParanoid" id="A0A2G5C998"/>
<evidence type="ECO:0000256" key="1">
    <source>
        <dbReference type="SAM" id="MobiDB-lite"/>
    </source>
</evidence>
<dbReference type="AlphaFoldDB" id="A0A2G5C998"/>
<reference evidence="3 4" key="1">
    <citation type="submission" date="2017-09" db="EMBL/GenBank/DDBJ databases">
        <title>WGS assembly of Aquilegia coerulea Goldsmith.</title>
        <authorList>
            <person name="Hodges S."/>
            <person name="Kramer E."/>
            <person name="Nordborg M."/>
            <person name="Tomkins J."/>
            <person name="Borevitz J."/>
            <person name="Derieg N."/>
            <person name="Yan J."/>
            <person name="Mihaltcheva S."/>
            <person name="Hayes R.D."/>
            <person name="Rokhsar D."/>
        </authorList>
    </citation>
    <scope>NUCLEOTIDE SEQUENCE [LARGE SCALE GENOMIC DNA]</scope>
    <source>
        <strain evidence="4">cv. Goldsmith</strain>
    </source>
</reference>
<keyword evidence="4" id="KW-1185">Reference proteome</keyword>
<dbReference type="InterPro" id="IPR001245">
    <property type="entry name" value="Ser-Thr/Tyr_kinase_cat_dom"/>
</dbReference>
<dbReference type="OrthoDB" id="654677at2759"/>
<dbReference type="InterPro" id="IPR011009">
    <property type="entry name" value="Kinase-like_dom_sf"/>
</dbReference>
<dbReference type="SUPFAM" id="SSF56112">
    <property type="entry name" value="Protein kinase-like (PK-like)"/>
    <property type="match status" value="1"/>
</dbReference>
<proteinExistence type="predicted"/>
<dbReference type="SMART" id="SM00220">
    <property type="entry name" value="S_TKc"/>
    <property type="match status" value="1"/>
</dbReference>
<dbReference type="Gene3D" id="3.30.200.20">
    <property type="entry name" value="Phosphorylase Kinase, domain 1"/>
    <property type="match status" value="1"/>
</dbReference>
<feature type="region of interest" description="Disordered" evidence="1">
    <location>
        <begin position="234"/>
        <end position="262"/>
    </location>
</feature>
<evidence type="ECO:0000313" key="4">
    <source>
        <dbReference type="Proteomes" id="UP000230069"/>
    </source>
</evidence>
<dbReference type="InterPro" id="IPR008271">
    <property type="entry name" value="Ser/Thr_kinase_AS"/>
</dbReference>
<evidence type="ECO:0000313" key="3">
    <source>
        <dbReference type="EMBL" id="PIA27863.1"/>
    </source>
</evidence>
<dbReference type="FunFam" id="3.30.200.20:FF:000268">
    <property type="entry name" value="probable receptor-like serine/threonine-protein kinase At5g57670"/>
    <property type="match status" value="1"/>
</dbReference>
<dbReference type="PROSITE" id="PS50011">
    <property type="entry name" value="PROTEIN_KINASE_DOM"/>
    <property type="match status" value="1"/>
</dbReference>
<dbReference type="STRING" id="218851.A0A2G5C998"/>
<dbReference type="GO" id="GO:0004672">
    <property type="term" value="F:protein kinase activity"/>
    <property type="evidence" value="ECO:0007669"/>
    <property type="project" value="InterPro"/>
</dbReference>
<gene>
    <name evidence="3" type="ORF">AQUCO_07500045v1</name>
</gene>
<dbReference type="PANTHER" id="PTHR47987:SF11">
    <property type="entry name" value="RECEPTOR-LIKE CYTOSOLIC SERINE_THREONINE-PROTEIN KINASE RBK1 ISOFORM X1"/>
    <property type="match status" value="1"/>
</dbReference>
<accession>A0A2G5C998</accession>
<sequence length="734" mass="82483">MTVDEEIIEKKVVVEEKTKKKKNVLVGIRMDQNDRLLLNWTLSKVAEPEDHVIALHVCRGSYLASENSLLLDDYLEVYKGLCNAKQLDLIGKVSCGKSVKRILVKEAKLCEAMTVVVGISRRNALSGWISVANYCSKKLPPTTTVLAIHGGKVIFQRGFTNQLPGLNGDWARSLHPIQPQSPTGNQSCFVVSEVPELENSQTKLVDDMEDRCKDGGGERKHKYFDAYEFMDETSSSSISAGDNTQLESSSSVEDDREENTSNSIDELAKETIEMTPGWPLLRKASSATRGTVKESAERKMSVVEWAMSLPRRNYPSTLQSETDYDSDKTEVLLGKEISGVKHMCRKNSLSVWGELPKELQLLLRTNSSRCRWFNHKELMDATSQFSSDNLIAKSRCSSVFKGYLLDGKTVAVKIMKMSKDAWKDYILEVDIISSLQHKHIVPLLGVCLDDSDLILVYDFLSNGSLEENLHGEKEKHRLSWEQRFNLAIGVAEAINYLHKECSQPVIHRDIKSSNILLSNEFEAQISDFGLAIWGSTSSSETHSDVVGTFGYLAPEYFMYGKISEKIDVYSFGVVLLELLSGKKPISTGTLKGQESLVMWAKPKLESGDIMSILDLNLSGEIDEVQMRRMVLAVNLCITRTARLRPEMKQILKLLRGEQDVDELVDSHIKDQDQEEFNNLDDDELYPDSSVESHRGVALLDVDNETTSFSSVDQHSHHTFEDYLKGRCSRSSSFD</sequence>
<dbReference type="InterPro" id="IPR000719">
    <property type="entry name" value="Prot_kinase_dom"/>
</dbReference>
<feature type="domain" description="Protein kinase" evidence="2">
    <location>
        <begin position="385"/>
        <end position="664"/>
    </location>
</feature>
<dbReference type="FunFam" id="1.10.510.10:FF:000284">
    <property type="entry name" value="Putative receptor-like serine/threonine-protein kinase"/>
    <property type="match status" value="1"/>
</dbReference>
<evidence type="ECO:0000259" key="2">
    <source>
        <dbReference type="PROSITE" id="PS50011"/>
    </source>
</evidence>
<dbReference type="PANTHER" id="PTHR47987">
    <property type="entry name" value="OS08G0249100 PROTEIN"/>
    <property type="match status" value="1"/>
</dbReference>
<dbReference type="Pfam" id="PF07714">
    <property type="entry name" value="PK_Tyr_Ser-Thr"/>
    <property type="match status" value="1"/>
</dbReference>
<protein>
    <recommendedName>
        <fullName evidence="2">Protein kinase domain-containing protein</fullName>
    </recommendedName>
</protein>
<dbReference type="GO" id="GO:0005524">
    <property type="term" value="F:ATP binding"/>
    <property type="evidence" value="ECO:0007669"/>
    <property type="project" value="InterPro"/>
</dbReference>
<dbReference type="InterPro" id="IPR014729">
    <property type="entry name" value="Rossmann-like_a/b/a_fold"/>
</dbReference>
<feature type="compositionally biased region" description="Polar residues" evidence="1">
    <location>
        <begin position="234"/>
        <end position="246"/>
    </location>
</feature>
<dbReference type="EMBL" id="KZ305092">
    <property type="protein sequence ID" value="PIA27863.1"/>
    <property type="molecule type" value="Genomic_DNA"/>
</dbReference>
<dbReference type="PROSITE" id="PS00108">
    <property type="entry name" value="PROTEIN_KINASE_ST"/>
    <property type="match status" value="1"/>
</dbReference>
<dbReference type="InterPro" id="IPR046958">
    <property type="entry name" value="RBK1/2/STUNTED"/>
</dbReference>
<dbReference type="SUPFAM" id="SSF52402">
    <property type="entry name" value="Adenine nucleotide alpha hydrolases-like"/>
    <property type="match status" value="1"/>
</dbReference>
<dbReference type="Gene3D" id="1.10.510.10">
    <property type="entry name" value="Transferase(Phosphotransferase) domain 1"/>
    <property type="match status" value="1"/>
</dbReference>
<organism evidence="3 4">
    <name type="scientific">Aquilegia coerulea</name>
    <name type="common">Rocky mountain columbine</name>
    <dbReference type="NCBI Taxonomy" id="218851"/>
    <lineage>
        <taxon>Eukaryota</taxon>
        <taxon>Viridiplantae</taxon>
        <taxon>Streptophyta</taxon>
        <taxon>Embryophyta</taxon>
        <taxon>Tracheophyta</taxon>
        <taxon>Spermatophyta</taxon>
        <taxon>Magnoliopsida</taxon>
        <taxon>Ranunculales</taxon>
        <taxon>Ranunculaceae</taxon>
        <taxon>Thalictroideae</taxon>
        <taxon>Aquilegia</taxon>
    </lineage>
</organism>
<dbReference type="Proteomes" id="UP000230069">
    <property type="component" value="Unassembled WGS sequence"/>
</dbReference>
<dbReference type="Gene3D" id="3.40.50.620">
    <property type="entry name" value="HUPs"/>
    <property type="match status" value="1"/>
</dbReference>
<name>A0A2G5C998_AQUCA</name>